<dbReference type="AlphaFoldDB" id="A0A904A3B8"/>
<reference evidence="6" key="1">
    <citation type="submission" date="2022-10" db="UniProtKB">
        <authorList>
            <consortium name="EnsemblMetazoa"/>
        </authorList>
    </citation>
    <scope>IDENTIFICATION</scope>
    <source>
        <strain evidence="6">SANGQUA</strain>
    </source>
</reference>
<dbReference type="PANTHER" id="PTHR24252">
    <property type="entry name" value="ACROSIN-RELATED"/>
    <property type="match status" value="1"/>
</dbReference>
<evidence type="ECO:0000256" key="3">
    <source>
        <dbReference type="SAM" id="MobiDB-lite"/>
    </source>
</evidence>
<dbReference type="Pfam" id="PF00089">
    <property type="entry name" value="Trypsin"/>
    <property type="match status" value="1"/>
</dbReference>
<dbReference type="Pfam" id="PF18399">
    <property type="entry name" value="CLIP_SPH_Scar"/>
    <property type="match status" value="1"/>
</dbReference>
<dbReference type="GO" id="GO:0004252">
    <property type="term" value="F:serine-type endopeptidase activity"/>
    <property type="evidence" value="ECO:0007669"/>
    <property type="project" value="InterPro"/>
</dbReference>
<sequence length="1047" mass="109815">MNHRTRALVGLLCIAGLATGQLNQSYRPEFFSPGQGFQSVSAQISSSNVQQFKRQAPGGGGPGGADVIPHDQKKQTTFWWVAPDTPFKATKIGGGVQEPPSADGDDGGAAGGAAAGAAGAGAAGAGAAGVAGGQTVSQSAFQASAARTASGQAGQAFGAGGTTTSIQSATASRTIGTQTQGFQGAGVAAGGAAGTIGGTRTSISQSSSSRTFGTQGAVAQPAVIAGSSRTSSTTSNTQVNTGTVQPGVGAGGLRTSTIIRQSKTQTTTGVAPVPPPPPTTSIQSTTTGVRTNTITSNVNRPVPPTTVGITKQTNVDTQRTNTIQTNLYPGQPGQPGSTSTSSVVGTATRTTGLTPNNYGGTTVTKTQERTDGGITSKVITTGTITRPYFKQTTLTSDGYNYPVPETIPCYEPSKICAPNQYCNDGFVDESQLNLFNTNNQVGTINCNSATEQCCKIRPTPATRCPDDSYVCVSPSLCNNGLLNFDAQNAISTRQPTGECYAPEVCCKQQSLLSQSTVLTNEGYVVKDEIPNPANDTPVVIRPTTQRPFQPPRPQGPEAPPPLPPVGCSAAMNCTEEEYCSSTGVISKTPVVLTEEQKLFRVPVTPCRNLERGFTGVCCRDPDYVDPWPVGQLGQYNPEILGFDDGSYKPTNGNGNGNAVGNGNGNGNGRRPGEPIQASPSQVTSTQSFAPNQFVSQTASVTQSKSQYDRGVTASASFQSTVGQRVNAAPAGLQFTNSGNTRFRPFQNQRSESTFAKPQQCAPRNYNTQPRGAGPLGTGFGEFPWQAMVLLETNKSLLCGGAIISDNTVVTAANCVYGLNPRTIQIKGGEWRLGVDAEPKTFQIVRVKDIVYHPAYNPTTLNYDVAMLVLEDRLKFDTHIGSICLDENDVVPSASYENCVTTGWGKEVLKIHIQNALMQQMSISLLSEAESQSQLQRNGFAPESHICGRPSGDACEVDVGSALACADTSGTYYLKGVYSADNGCNRPDQIVSFSNIDVQWIKQALKNPNQFITPVPNYQTAANSPQVSRVQLQSTQGPAYNNKYLPPY</sequence>
<dbReference type="Gene3D" id="2.40.10.10">
    <property type="entry name" value="Trypsin-like serine proteases"/>
    <property type="match status" value="2"/>
</dbReference>
<dbReference type="InterPro" id="IPR009003">
    <property type="entry name" value="Peptidase_S1_PA"/>
</dbReference>
<keyword evidence="4" id="KW-0732">Signal</keyword>
<feature type="region of interest" description="Disordered" evidence="3">
    <location>
        <begin position="640"/>
        <end position="686"/>
    </location>
</feature>
<feature type="signal peptide" evidence="4">
    <location>
        <begin position="1"/>
        <end position="20"/>
    </location>
</feature>
<evidence type="ECO:0000313" key="7">
    <source>
        <dbReference type="Proteomes" id="UP000076407"/>
    </source>
</evidence>
<feature type="region of interest" description="Disordered" evidence="3">
    <location>
        <begin position="225"/>
        <end position="287"/>
    </location>
</feature>
<dbReference type="InterPro" id="IPR043504">
    <property type="entry name" value="Peptidase_S1_PA_chymotrypsin"/>
</dbReference>
<dbReference type="Proteomes" id="UP000076407">
    <property type="component" value="Unassembled WGS sequence"/>
</dbReference>
<dbReference type="CDD" id="cd00190">
    <property type="entry name" value="Tryp_SPc"/>
    <property type="match status" value="1"/>
</dbReference>
<feature type="compositionally biased region" description="Polar residues" evidence="3">
    <location>
        <begin position="353"/>
        <end position="365"/>
    </location>
</feature>
<dbReference type="PANTHER" id="PTHR24252:SF7">
    <property type="entry name" value="HYALIN"/>
    <property type="match status" value="1"/>
</dbReference>
<evidence type="ECO:0000256" key="4">
    <source>
        <dbReference type="SAM" id="SignalP"/>
    </source>
</evidence>
<evidence type="ECO:0000313" key="6">
    <source>
        <dbReference type="EnsemblMetazoa" id="AQUA017500-PA"/>
    </source>
</evidence>
<comment type="similarity">
    <text evidence="2">Belongs to the peptidase S1 family. CLIP subfamily.</text>
</comment>
<feature type="compositionally biased region" description="Polar residues" evidence="3">
    <location>
        <begin position="677"/>
        <end position="686"/>
    </location>
</feature>
<keyword evidence="7" id="KW-1185">Reference proteome</keyword>
<dbReference type="EnsemblMetazoa" id="AQUA017500-RA">
    <property type="protein sequence ID" value="AQUA017500-PA"/>
    <property type="gene ID" value="AQUA017500"/>
</dbReference>
<accession>A0A904A3B8</accession>
<feature type="region of interest" description="Disordered" evidence="3">
    <location>
        <begin position="89"/>
        <end position="117"/>
    </location>
</feature>
<evidence type="ECO:0000259" key="5">
    <source>
        <dbReference type="PROSITE" id="PS50240"/>
    </source>
</evidence>
<organism evidence="6 7">
    <name type="scientific">Anopheles quadriannulatus</name>
    <name type="common">Mosquito</name>
    <dbReference type="NCBI Taxonomy" id="34691"/>
    <lineage>
        <taxon>Eukaryota</taxon>
        <taxon>Metazoa</taxon>
        <taxon>Ecdysozoa</taxon>
        <taxon>Arthropoda</taxon>
        <taxon>Hexapoda</taxon>
        <taxon>Insecta</taxon>
        <taxon>Pterygota</taxon>
        <taxon>Neoptera</taxon>
        <taxon>Endopterygota</taxon>
        <taxon>Diptera</taxon>
        <taxon>Nematocera</taxon>
        <taxon>Culicoidea</taxon>
        <taxon>Culicidae</taxon>
        <taxon>Anophelinae</taxon>
        <taxon>Anopheles</taxon>
    </lineage>
</organism>
<feature type="region of interest" description="Disordered" evidence="3">
    <location>
        <begin position="326"/>
        <end position="367"/>
    </location>
</feature>
<name>A0A904A3B8_ANOQN</name>
<evidence type="ECO:0000256" key="1">
    <source>
        <dbReference type="ARBA" id="ARBA00023157"/>
    </source>
</evidence>
<feature type="compositionally biased region" description="Pro residues" evidence="3">
    <location>
        <begin position="548"/>
        <end position="562"/>
    </location>
</feature>
<protein>
    <recommendedName>
        <fullName evidence="5">Peptidase S1 domain-containing protein</fullName>
    </recommendedName>
</protein>
<dbReference type="InterPro" id="IPR001254">
    <property type="entry name" value="Trypsin_dom"/>
</dbReference>
<dbReference type="SMART" id="SM00020">
    <property type="entry name" value="Tryp_SPc"/>
    <property type="match status" value="1"/>
</dbReference>
<feature type="compositionally biased region" description="Gly residues" evidence="3">
    <location>
        <begin position="653"/>
        <end position="669"/>
    </location>
</feature>
<dbReference type="GO" id="GO:0006508">
    <property type="term" value="P:proteolysis"/>
    <property type="evidence" value="ECO:0007669"/>
    <property type="project" value="InterPro"/>
</dbReference>
<feature type="compositionally biased region" description="Low complexity" evidence="3">
    <location>
        <begin position="226"/>
        <end position="245"/>
    </location>
</feature>
<feature type="compositionally biased region" description="Gly residues" evidence="3">
    <location>
        <begin position="107"/>
        <end position="117"/>
    </location>
</feature>
<dbReference type="FunFam" id="2.40.10.10:FF:000068">
    <property type="entry name" value="transmembrane protease serine 2"/>
    <property type="match status" value="1"/>
</dbReference>
<dbReference type="SUPFAM" id="SSF50494">
    <property type="entry name" value="Trypsin-like serine proteases"/>
    <property type="match status" value="1"/>
</dbReference>
<feature type="domain" description="Peptidase S1" evidence="5">
    <location>
        <begin position="774"/>
        <end position="1005"/>
    </location>
</feature>
<feature type="region of interest" description="Disordered" evidence="3">
    <location>
        <begin position="528"/>
        <end position="562"/>
    </location>
</feature>
<feature type="compositionally biased region" description="Polar residues" evidence="3">
    <location>
        <begin position="254"/>
        <end position="263"/>
    </location>
</feature>
<feature type="chain" id="PRO_5037931851" description="Peptidase S1 domain-containing protein" evidence="4">
    <location>
        <begin position="21"/>
        <end position="1047"/>
    </location>
</feature>
<evidence type="ECO:0000256" key="2">
    <source>
        <dbReference type="ARBA" id="ARBA00024195"/>
    </source>
</evidence>
<dbReference type="InterPro" id="IPR040973">
    <property type="entry name" value="CLIP_SPH_Scar"/>
</dbReference>
<dbReference type="PROSITE" id="PS50240">
    <property type="entry name" value="TRYPSIN_DOM"/>
    <property type="match status" value="1"/>
</dbReference>
<proteinExistence type="inferred from homology"/>
<feature type="compositionally biased region" description="Low complexity" evidence="3">
    <location>
        <begin position="330"/>
        <end position="352"/>
    </location>
</feature>
<keyword evidence="1" id="KW-1015">Disulfide bond</keyword>